<dbReference type="GO" id="GO:0010044">
    <property type="term" value="P:response to aluminum ion"/>
    <property type="evidence" value="ECO:0007669"/>
    <property type="project" value="InterPro"/>
</dbReference>
<dbReference type="InterPro" id="IPR044300">
    <property type="entry name" value="STOP1/2"/>
</dbReference>
<dbReference type="Pfam" id="PF23118">
    <property type="entry name" value="zf-C2H2_STOP2_C"/>
    <property type="match status" value="1"/>
</dbReference>
<keyword evidence="5" id="KW-0862">Zinc</keyword>
<dbReference type="EMBL" id="DF973687">
    <property type="protein sequence ID" value="GAU37774.1"/>
    <property type="molecule type" value="Genomic_DNA"/>
</dbReference>
<dbReference type="PANTHER" id="PTHR46352">
    <property type="entry name" value="PROTEIN SENSITIVE TO PROTON RHIZOTOXICITY 1"/>
    <property type="match status" value="1"/>
</dbReference>
<sequence>MSMKSKKYSCPQEGCRWNQKHAKFQPLKSLICAKNHYSHCPKMYVCKRCNFKQISVLSDLRTHEKHCGDLRWQCSCGHTFSRKDKLMGMAVSLWDITSVINAKCN</sequence>
<evidence type="ECO:0000256" key="3">
    <source>
        <dbReference type="ARBA" id="ARBA00022737"/>
    </source>
</evidence>
<evidence type="ECO:0000256" key="7">
    <source>
        <dbReference type="ARBA" id="ARBA00023163"/>
    </source>
</evidence>
<organism evidence="11 12">
    <name type="scientific">Trifolium subterraneum</name>
    <name type="common">Subterranean clover</name>
    <dbReference type="NCBI Taxonomy" id="3900"/>
    <lineage>
        <taxon>Eukaryota</taxon>
        <taxon>Viridiplantae</taxon>
        <taxon>Streptophyta</taxon>
        <taxon>Embryophyta</taxon>
        <taxon>Tracheophyta</taxon>
        <taxon>Spermatophyta</taxon>
        <taxon>Magnoliopsida</taxon>
        <taxon>eudicotyledons</taxon>
        <taxon>Gunneridae</taxon>
        <taxon>Pentapetalae</taxon>
        <taxon>rosids</taxon>
        <taxon>fabids</taxon>
        <taxon>Fabales</taxon>
        <taxon>Fabaceae</taxon>
        <taxon>Papilionoideae</taxon>
        <taxon>50 kb inversion clade</taxon>
        <taxon>NPAAA clade</taxon>
        <taxon>Hologalegina</taxon>
        <taxon>IRL clade</taxon>
        <taxon>Trifolieae</taxon>
        <taxon>Trifolium</taxon>
    </lineage>
</organism>
<gene>
    <name evidence="11" type="ORF">TSUD_102910</name>
</gene>
<keyword evidence="4" id="KW-0863">Zinc-finger</keyword>
<accession>A0A2Z6MZ57</accession>
<dbReference type="InterPro" id="IPR059161">
    <property type="entry name" value="Znf-C2H2_STOP1/2_3rd"/>
</dbReference>
<keyword evidence="3" id="KW-0677">Repeat</keyword>
<evidence type="ECO:0000256" key="5">
    <source>
        <dbReference type="ARBA" id="ARBA00022833"/>
    </source>
</evidence>
<evidence type="ECO:0000313" key="12">
    <source>
        <dbReference type="Proteomes" id="UP000242715"/>
    </source>
</evidence>
<dbReference type="Proteomes" id="UP000242715">
    <property type="component" value="Unassembled WGS sequence"/>
</dbReference>
<keyword evidence="7" id="KW-0804">Transcription</keyword>
<dbReference type="Pfam" id="PF23115">
    <property type="entry name" value="zf-C2H2_STOP2_3rd"/>
    <property type="match status" value="1"/>
</dbReference>
<protein>
    <recommendedName>
        <fullName evidence="13">C2H2-type domain-containing protein</fullName>
    </recommendedName>
</protein>
<evidence type="ECO:0000313" key="11">
    <source>
        <dbReference type="EMBL" id="GAU37774.1"/>
    </source>
</evidence>
<dbReference type="AlphaFoldDB" id="A0A2Z6MZ57"/>
<evidence type="ECO:0008006" key="13">
    <source>
        <dbReference type="Google" id="ProtNLM"/>
    </source>
</evidence>
<evidence type="ECO:0000256" key="6">
    <source>
        <dbReference type="ARBA" id="ARBA00023015"/>
    </source>
</evidence>
<reference evidence="12" key="1">
    <citation type="journal article" date="2017" name="Front. Plant Sci.">
        <title>Climate Clever Clovers: New Paradigm to Reduce the Environmental Footprint of Ruminants by Breeding Low Methanogenic Forages Utilizing Haplotype Variation.</title>
        <authorList>
            <person name="Kaur P."/>
            <person name="Appels R."/>
            <person name="Bayer P.E."/>
            <person name="Keeble-Gagnere G."/>
            <person name="Wang J."/>
            <person name="Hirakawa H."/>
            <person name="Shirasawa K."/>
            <person name="Vercoe P."/>
            <person name="Stefanova K."/>
            <person name="Durmic Z."/>
            <person name="Nichols P."/>
            <person name="Revell C."/>
            <person name="Isobe S.N."/>
            <person name="Edwards D."/>
            <person name="Erskine W."/>
        </authorList>
    </citation>
    <scope>NUCLEOTIDE SEQUENCE [LARGE SCALE GENOMIC DNA]</scope>
    <source>
        <strain evidence="12">cv. Daliak</strain>
    </source>
</reference>
<name>A0A2Z6MZ57_TRISU</name>
<keyword evidence="2" id="KW-0479">Metal-binding</keyword>
<evidence type="ECO:0000259" key="10">
    <source>
        <dbReference type="Pfam" id="PF23118"/>
    </source>
</evidence>
<feature type="domain" description="STOP2/WIP2-like C2H2-type zinc finger" evidence="9">
    <location>
        <begin position="8"/>
        <end position="40"/>
    </location>
</feature>
<proteinExistence type="predicted"/>
<feature type="domain" description="STOP1/2-like C2H2-type zinc finger" evidence="10">
    <location>
        <begin position="71"/>
        <end position="88"/>
    </location>
</feature>
<dbReference type="PANTHER" id="PTHR46352:SF8">
    <property type="entry name" value="PROTEIN SENSITIVE TO PROTON RHIZOTOXICITY 2"/>
    <property type="match status" value="1"/>
</dbReference>
<keyword evidence="12" id="KW-1185">Reference proteome</keyword>
<dbReference type="GO" id="GO:0010447">
    <property type="term" value="P:response to acidic pH"/>
    <property type="evidence" value="ECO:0007669"/>
    <property type="project" value="InterPro"/>
</dbReference>
<evidence type="ECO:0000259" key="9">
    <source>
        <dbReference type="Pfam" id="PF23115"/>
    </source>
</evidence>
<evidence type="ECO:0000256" key="1">
    <source>
        <dbReference type="ARBA" id="ARBA00004123"/>
    </source>
</evidence>
<evidence type="ECO:0000256" key="8">
    <source>
        <dbReference type="ARBA" id="ARBA00023242"/>
    </source>
</evidence>
<evidence type="ECO:0000256" key="2">
    <source>
        <dbReference type="ARBA" id="ARBA00022723"/>
    </source>
</evidence>
<dbReference type="OrthoDB" id="8113227at2759"/>
<keyword evidence="8" id="KW-0539">Nucleus</keyword>
<keyword evidence="6" id="KW-0805">Transcription regulation</keyword>
<comment type="subcellular location">
    <subcellularLocation>
        <location evidence="1">Nucleus</location>
    </subcellularLocation>
</comment>
<evidence type="ECO:0000256" key="4">
    <source>
        <dbReference type="ARBA" id="ARBA00022771"/>
    </source>
</evidence>
<dbReference type="InterPro" id="IPR058196">
    <property type="entry name" value="zf-C2H2_STOP1/2_C"/>
</dbReference>